<keyword evidence="3 5" id="KW-1133">Transmembrane helix</keyword>
<feature type="transmembrane region" description="Helical" evidence="5">
    <location>
        <begin position="318"/>
        <end position="339"/>
    </location>
</feature>
<name>A0ABU4H5B5_9MICO</name>
<dbReference type="InterPro" id="IPR049453">
    <property type="entry name" value="Memb_transporter_dom"/>
</dbReference>
<gene>
    <name evidence="7" type="ORF">R8Z58_16730</name>
</gene>
<proteinExistence type="predicted"/>
<reference evidence="7 8" key="1">
    <citation type="submission" date="2023-11" db="EMBL/GenBank/DDBJ databases">
        <title>Draft genome sequence of Microbacterium arthrosphaerae JCM 30492.</title>
        <authorList>
            <person name="Zhang G."/>
            <person name="Ding Y."/>
        </authorList>
    </citation>
    <scope>NUCLEOTIDE SEQUENCE [LARGE SCALE GENOMIC DNA]</scope>
    <source>
        <strain evidence="7 8">JCM 30492</strain>
    </source>
</reference>
<feature type="transmembrane region" description="Helical" evidence="5">
    <location>
        <begin position="65"/>
        <end position="84"/>
    </location>
</feature>
<evidence type="ECO:0000313" key="7">
    <source>
        <dbReference type="EMBL" id="MDW4574425.1"/>
    </source>
</evidence>
<evidence type="ECO:0000256" key="3">
    <source>
        <dbReference type="ARBA" id="ARBA00022989"/>
    </source>
</evidence>
<feature type="transmembrane region" description="Helical" evidence="5">
    <location>
        <begin position="90"/>
        <end position="108"/>
    </location>
</feature>
<feature type="domain" description="Integral membrane bound transporter" evidence="6">
    <location>
        <begin position="208"/>
        <end position="329"/>
    </location>
</feature>
<comment type="caution">
    <text evidence="7">The sequence shown here is derived from an EMBL/GenBank/DDBJ whole genome shotgun (WGS) entry which is preliminary data.</text>
</comment>
<dbReference type="RefSeq" id="WP_318354917.1">
    <property type="nucleotide sequence ID" value="NZ_JAWQEV010000007.1"/>
</dbReference>
<evidence type="ECO:0000256" key="5">
    <source>
        <dbReference type="SAM" id="Phobius"/>
    </source>
</evidence>
<feature type="transmembrane region" description="Helical" evidence="5">
    <location>
        <begin position="41"/>
        <end position="58"/>
    </location>
</feature>
<sequence>MKLAAIFGFDRSKLNWPLGFTVAVAIFAPLVLLALIGQDVYWLSVSFGVLFVGLGDPGGRFATRAAYTAVFGLIGAVVTAWGIAVGSAGWIVVTLSTVVITLATGLVIRFGVRRFVTGSLLTAWFLIAVSLAPGFGAAGITLNPWLQALAWLAGAATWFVLSSLVTALRRAPDRAPLVAELPTDTKGGALTKPVVVYAVLRTLAVSGAVAIAFGFQLPYADWMPLAAQVAMKPNAEQSRLAATQRVVGTALGAVIAIVLLLTVDQVYVLAGVMVLLALLGGAFRTANYALYTTGIAGTALIALDISDPTNLANEGLRILFTLIGVGIAIGVMALAGLLAGRAASRHRDVGADSPAP</sequence>
<evidence type="ECO:0000256" key="1">
    <source>
        <dbReference type="ARBA" id="ARBA00004141"/>
    </source>
</evidence>
<feature type="transmembrane region" description="Helical" evidence="5">
    <location>
        <begin position="148"/>
        <end position="168"/>
    </location>
</feature>
<dbReference type="Proteomes" id="UP001283109">
    <property type="component" value="Unassembled WGS sequence"/>
</dbReference>
<dbReference type="Pfam" id="PF13515">
    <property type="entry name" value="FUSC_2"/>
    <property type="match status" value="1"/>
</dbReference>
<evidence type="ECO:0000313" key="8">
    <source>
        <dbReference type="Proteomes" id="UP001283109"/>
    </source>
</evidence>
<protein>
    <submittedName>
        <fullName evidence="7">FUSC family protein</fullName>
    </submittedName>
</protein>
<accession>A0ABU4H5B5</accession>
<keyword evidence="4 5" id="KW-0472">Membrane</keyword>
<feature type="transmembrane region" description="Helical" evidence="5">
    <location>
        <begin position="120"/>
        <end position="142"/>
    </location>
</feature>
<evidence type="ECO:0000259" key="6">
    <source>
        <dbReference type="Pfam" id="PF13515"/>
    </source>
</evidence>
<feature type="transmembrane region" description="Helical" evidence="5">
    <location>
        <begin position="16"/>
        <end position="35"/>
    </location>
</feature>
<evidence type="ECO:0000256" key="2">
    <source>
        <dbReference type="ARBA" id="ARBA00022692"/>
    </source>
</evidence>
<keyword evidence="2 5" id="KW-0812">Transmembrane</keyword>
<feature type="transmembrane region" description="Helical" evidence="5">
    <location>
        <begin position="250"/>
        <end position="276"/>
    </location>
</feature>
<feature type="transmembrane region" description="Helical" evidence="5">
    <location>
        <begin position="288"/>
        <end position="306"/>
    </location>
</feature>
<evidence type="ECO:0000256" key="4">
    <source>
        <dbReference type="ARBA" id="ARBA00023136"/>
    </source>
</evidence>
<feature type="transmembrane region" description="Helical" evidence="5">
    <location>
        <begin position="194"/>
        <end position="215"/>
    </location>
</feature>
<dbReference type="EMBL" id="JAWQEV010000007">
    <property type="protein sequence ID" value="MDW4574425.1"/>
    <property type="molecule type" value="Genomic_DNA"/>
</dbReference>
<keyword evidence="8" id="KW-1185">Reference proteome</keyword>
<organism evidence="7 8">
    <name type="scientific">Microbacterium arthrosphaerae</name>
    <dbReference type="NCBI Taxonomy" id="792652"/>
    <lineage>
        <taxon>Bacteria</taxon>
        <taxon>Bacillati</taxon>
        <taxon>Actinomycetota</taxon>
        <taxon>Actinomycetes</taxon>
        <taxon>Micrococcales</taxon>
        <taxon>Microbacteriaceae</taxon>
        <taxon>Microbacterium</taxon>
    </lineage>
</organism>
<comment type="subcellular location">
    <subcellularLocation>
        <location evidence="1">Membrane</location>
        <topology evidence="1">Multi-pass membrane protein</topology>
    </subcellularLocation>
</comment>